<dbReference type="EnsemblMetazoa" id="XM_786546">
    <property type="protein sequence ID" value="XP_791639"/>
    <property type="gene ID" value="LOC586779"/>
</dbReference>
<dbReference type="InParanoid" id="A0A7M7RG88"/>
<keyword evidence="2" id="KW-1133">Transmembrane helix</keyword>
<feature type="region of interest" description="Disordered" evidence="1">
    <location>
        <begin position="165"/>
        <end position="205"/>
    </location>
</feature>
<accession>A0A7M7RG88</accession>
<feature type="compositionally biased region" description="Polar residues" evidence="1">
    <location>
        <begin position="261"/>
        <end position="280"/>
    </location>
</feature>
<feature type="compositionally biased region" description="Low complexity" evidence="1">
    <location>
        <begin position="240"/>
        <end position="260"/>
    </location>
</feature>
<reference evidence="4" key="1">
    <citation type="submission" date="2015-02" db="EMBL/GenBank/DDBJ databases">
        <title>Genome sequencing for Strongylocentrotus purpuratus.</title>
        <authorList>
            <person name="Murali S."/>
            <person name="Liu Y."/>
            <person name="Vee V."/>
            <person name="English A."/>
            <person name="Wang M."/>
            <person name="Skinner E."/>
            <person name="Han Y."/>
            <person name="Muzny D.M."/>
            <person name="Worley K.C."/>
            <person name="Gibbs R.A."/>
        </authorList>
    </citation>
    <scope>NUCLEOTIDE SEQUENCE</scope>
</reference>
<keyword evidence="2" id="KW-0812">Transmembrane</keyword>
<dbReference type="OrthoDB" id="10070083at2759"/>
<dbReference type="OMA" id="NSACVGH"/>
<dbReference type="InterPro" id="IPR021684">
    <property type="entry name" value="WBP1-like"/>
</dbReference>
<dbReference type="KEGG" id="spu:586779"/>
<evidence type="ECO:0000256" key="2">
    <source>
        <dbReference type="SAM" id="Phobius"/>
    </source>
</evidence>
<proteinExistence type="predicted"/>
<evidence type="ECO:0000313" key="4">
    <source>
        <dbReference type="Proteomes" id="UP000007110"/>
    </source>
</evidence>
<dbReference type="InterPro" id="IPR051994">
    <property type="entry name" value="WW_domain-binding"/>
</dbReference>
<feature type="compositionally biased region" description="Low complexity" evidence="1">
    <location>
        <begin position="342"/>
        <end position="363"/>
    </location>
</feature>
<name>A0A7M7RG88_STRPU</name>
<protein>
    <recommendedName>
        <fullName evidence="5">Vesicular, overexpressed in cancer, prosurvival protein 1</fullName>
    </recommendedName>
</protein>
<organism evidence="3 4">
    <name type="scientific">Strongylocentrotus purpuratus</name>
    <name type="common">Purple sea urchin</name>
    <dbReference type="NCBI Taxonomy" id="7668"/>
    <lineage>
        <taxon>Eukaryota</taxon>
        <taxon>Metazoa</taxon>
        <taxon>Echinodermata</taxon>
        <taxon>Eleutherozoa</taxon>
        <taxon>Echinozoa</taxon>
        <taxon>Echinoidea</taxon>
        <taxon>Euechinoidea</taxon>
        <taxon>Echinacea</taxon>
        <taxon>Camarodonta</taxon>
        <taxon>Echinidea</taxon>
        <taxon>Strongylocentrotidae</taxon>
        <taxon>Strongylocentrotus</taxon>
    </lineage>
</organism>
<dbReference type="AlphaFoldDB" id="A0A7M7RG88"/>
<feature type="compositionally biased region" description="Low complexity" evidence="1">
    <location>
        <begin position="186"/>
        <end position="204"/>
    </location>
</feature>
<feature type="compositionally biased region" description="Polar residues" evidence="1">
    <location>
        <begin position="395"/>
        <end position="407"/>
    </location>
</feature>
<keyword evidence="2" id="KW-0472">Membrane</keyword>
<feature type="region of interest" description="Disordered" evidence="1">
    <location>
        <begin position="330"/>
        <end position="407"/>
    </location>
</feature>
<feature type="transmembrane region" description="Helical" evidence="2">
    <location>
        <begin position="20"/>
        <end position="38"/>
    </location>
</feature>
<evidence type="ECO:0000313" key="3">
    <source>
        <dbReference type="EnsemblMetazoa" id="XP_791639"/>
    </source>
</evidence>
<dbReference type="PANTHER" id="PTHR16209:SF6">
    <property type="entry name" value="VESICULAR, OVEREXPRESSED IN CANCER, PROSURVIVAL PROTEIN 1"/>
    <property type="match status" value="1"/>
</dbReference>
<evidence type="ECO:0008006" key="5">
    <source>
        <dbReference type="Google" id="ProtNLM"/>
    </source>
</evidence>
<dbReference type="RefSeq" id="XP_791639.2">
    <property type="nucleotide sequence ID" value="XM_786546.5"/>
</dbReference>
<dbReference type="Proteomes" id="UP000007110">
    <property type="component" value="Unassembled WGS sequence"/>
</dbReference>
<sequence length="425" mass="46729">MASHCNQLFSGSTSRMGVHIQFLPTVFLAVFSQLFHYAQAREFCQVEGYWCETGHCCGSGECCTYYYELWWFWLVWFLIVFIIGFCVWQRKRFHPWRDNRCERTCSIQDMFLGRGYNFPDVTPVPPCKLPSYSEIGETVSYDTPPPPYNVEAAIPCLGEGPSTSLPVGGNHCPPPHRGRLQAITQSSSSLNSTPSPSDAPPSYSDIIGSNIPVFASMPSTQILSQPRLSTGTQFPEHLQQQLLQQQQRQQQQQEHQNQNNSGSNTTLNSPSTPGRPLSTTVTQVSGVVATCACGSPLRSPVITAHTRMLPPPVPSSPKTTVVSLAQRPQRFLSPHGSPQRFRTSVVTSSSQSSSSSSLNRQNSACVGHSPTASGTPPRPGTAVRSSPLVDDSQGDDPSNGHTVVDMRTNSARRGLGFFSKWRHLR</sequence>
<dbReference type="PANTHER" id="PTHR16209">
    <property type="entry name" value="VESICULAR, OVEREXPRESSED IN CANCER, PROSURVIVAL PROTEIN 1"/>
    <property type="match status" value="1"/>
</dbReference>
<feature type="transmembrane region" description="Helical" evidence="2">
    <location>
        <begin position="70"/>
        <end position="88"/>
    </location>
</feature>
<feature type="region of interest" description="Disordered" evidence="1">
    <location>
        <begin position="240"/>
        <end position="280"/>
    </location>
</feature>
<evidence type="ECO:0000256" key="1">
    <source>
        <dbReference type="SAM" id="MobiDB-lite"/>
    </source>
</evidence>
<keyword evidence="4" id="KW-1185">Reference proteome</keyword>
<reference evidence="3" key="2">
    <citation type="submission" date="2021-01" db="UniProtKB">
        <authorList>
            <consortium name="EnsemblMetazoa"/>
        </authorList>
    </citation>
    <scope>IDENTIFICATION</scope>
</reference>
<dbReference type="GeneID" id="586779"/>
<dbReference type="Pfam" id="PF11669">
    <property type="entry name" value="WBP-1"/>
    <property type="match status" value="1"/>
</dbReference>